<feature type="chain" id="PRO_5046691599" description="Thiamine pyrimidine synthase" evidence="12">
    <location>
        <begin position="24"/>
        <end position="389"/>
    </location>
</feature>
<evidence type="ECO:0000256" key="8">
    <source>
        <dbReference type="ARBA" id="ARBA00022977"/>
    </source>
</evidence>
<keyword evidence="5" id="KW-0808">Transferase</keyword>
<keyword evidence="9" id="KW-0408">Iron</keyword>
<sequence>MQHPTRRRTLGGILAIAATAALALTGCAPGQSSPGSTAAAGSSSGALKPVKIQLQWYKQAQFAGYIEAVKQGYFKDEGLDVTLVDGGADIVPQTQLSTNKVDYAVAWVPKALASIEQGAQITDVAQIFQKSGTLQISMKSKDVGSVAAFKGKNVGSWGYGNEFELYAGMTKAGLDPAKDVKVVQQAFDMKGFLAGDIDTAQAMTYNEYAQVLESENPKTGKLFQPSDLNVVNWSDDGVGMYQDALWANSGKLASDTAYQAQTTKVVKAVLKGWMYARDNAEKTATDVVASGSQLGASHQLWQTNEVNKLVWPSPDGIGMIDKTLWDRTVSIAKTTKNGSGATVITKDPPATAYTNEYVEKALAELKSDGDDVTGSSFEPISVTLKKGGA</sequence>
<dbReference type="InterPro" id="IPR027939">
    <property type="entry name" value="NMT1/THI5"/>
</dbReference>
<dbReference type="EMBL" id="BAABLP010000003">
    <property type="protein sequence ID" value="GAA4746573.1"/>
    <property type="molecule type" value="Genomic_DNA"/>
</dbReference>
<evidence type="ECO:0000256" key="10">
    <source>
        <dbReference type="ARBA" id="ARBA00033171"/>
    </source>
</evidence>
<comment type="subunit">
    <text evidence="4">Homodimer.</text>
</comment>
<feature type="signal peptide" evidence="12">
    <location>
        <begin position="1"/>
        <end position="23"/>
    </location>
</feature>
<keyword evidence="12" id="KW-0732">Signal</keyword>
<dbReference type="PROSITE" id="PS51257">
    <property type="entry name" value="PROKAR_LIPOPROTEIN"/>
    <property type="match status" value="1"/>
</dbReference>
<dbReference type="RefSeq" id="WP_345480820.1">
    <property type="nucleotide sequence ID" value="NZ_BAABLP010000003.1"/>
</dbReference>
<evidence type="ECO:0000256" key="4">
    <source>
        <dbReference type="ARBA" id="ARBA00011738"/>
    </source>
</evidence>
<dbReference type="PANTHER" id="PTHR31528:SF1">
    <property type="entry name" value="4-AMINO-5-HYDROXYMETHYL-2-METHYLPYRIMIDINE PHOSPHATE SYNTHASE THI11-RELATED"/>
    <property type="match status" value="1"/>
</dbReference>
<evidence type="ECO:0000256" key="5">
    <source>
        <dbReference type="ARBA" id="ARBA00022679"/>
    </source>
</evidence>
<proteinExistence type="inferred from homology"/>
<comment type="function">
    <text evidence="1">Responsible for the formation of the pyrimidine heterocycle in the thiamine biosynthesis pathway. Catalyzes the formation of hydroxymethylpyrimidine phosphate (HMP-P) from histidine and pyridoxal phosphate (PLP). The protein uses PLP and the active site histidine to form HMP-P, generating an inactive enzyme. The enzyme can only undergo a single turnover, which suggests it is a suicide enzyme.</text>
</comment>
<keyword evidence="15" id="KW-1185">Reference proteome</keyword>
<evidence type="ECO:0000259" key="13">
    <source>
        <dbReference type="Pfam" id="PF09084"/>
    </source>
</evidence>
<evidence type="ECO:0000256" key="12">
    <source>
        <dbReference type="SAM" id="SignalP"/>
    </source>
</evidence>
<keyword evidence="6" id="KW-0479">Metal-binding</keyword>
<evidence type="ECO:0000256" key="6">
    <source>
        <dbReference type="ARBA" id="ARBA00022723"/>
    </source>
</evidence>
<dbReference type="SUPFAM" id="SSF53850">
    <property type="entry name" value="Periplasmic binding protein-like II"/>
    <property type="match status" value="1"/>
</dbReference>
<accession>A0ABP8Z5D6</accession>
<evidence type="ECO:0000256" key="9">
    <source>
        <dbReference type="ARBA" id="ARBA00023004"/>
    </source>
</evidence>
<dbReference type="PROSITE" id="PS51318">
    <property type="entry name" value="TAT"/>
    <property type="match status" value="1"/>
</dbReference>
<evidence type="ECO:0000256" key="1">
    <source>
        <dbReference type="ARBA" id="ARBA00003469"/>
    </source>
</evidence>
<comment type="catalytic activity">
    <reaction evidence="11">
        <text>N(6)-(pyridoxal phosphate)-L-lysyl-[4-amino-5-hydroxymethyl-2-methylpyrimidine phosphate synthase] + L-histidyl-[4-amino-5-hydroxymethyl-2-methylpyrimidine phosphate synthase] + 2 Fe(3+) + 4 H2O = L-lysyl-[4-amino-5-hydroxymethyl-2-methylpyrimidine phosphate synthase] + (2S)-2-amino-5-hydroxy-4-oxopentanoyl-[4-amino-5-hydroxymethyl-2-methylpyrimidine phosphate synthase] + 4-amino-2-methyl-5-(phosphooxymethyl)pyrimidine + 3-oxopropanoate + 2 Fe(2+) + 2 H(+)</text>
        <dbReference type="Rhea" id="RHEA:65756"/>
        <dbReference type="Rhea" id="RHEA-COMP:16892"/>
        <dbReference type="Rhea" id="RHEA-COMP:16893"/>
        <dbReference type="Rhea" id="RHEA-COMP:16894"/>
        <dbReference type="Rhea" id="RHEA-COMP:16895"/>
        <dbReference type="ChEBI" id="CHEBI:15377"/>
        <dbReference type="ChEBI" id="CHEBI:15378"/>
        <dbReference type="ChEBI" id="CHEBI:29033"/>
        <dbReference type="ChEBI" id="CHEBI:29034"/>
        <dbReference type="ChEBI" id="CHEBI:29969"/>
        <dbReference type="ChEBI" id="CHEBI:29979"/>
        <dbReference type="ChEBI" id="CHEBI:33190"/>
        <dbReference type="ChEBI" id="CHEBI:58354"/>
        <dbReference type="ChEBI" id="CHEBI:143915"/>
        <dbReference type="ChEBI" id="CHEBI:157692"/>
    </reaction>
    <physiologicalReaction direction="left-to-right" evidence="11">
        <dbReference type="Rhea" id="RHEA:65757"/>
    </physiologicalReaction>
</comment>
<feature type="domain" description="SsuA/THI5-like" evidence="13">
    <location>
        <begin position="60"/>
        <end position="281"/>
    </location>
</feature>
<keyword evidence="7" id="KW-0663">Pyridoxal phosphate</keyword>
<name>A0ABP8Z5D6_9MICO</name>
<evidence type="ECO:0000256" key="11">
    <source>
        <dbReference type="ARBA" id="ARBA00048179"/>
    </source>
</evidence>
<evidence type="ECO:0000313" key="14">
    <source>
        <dbReference type="EMBL" id="GAA4746573.1"/>
    </source>
</evidence>
<organism evidence="14 15">
    <name type="scientific">Amnibacterium soli</name>
    <dbReference type="NCBI Taxonomy" id="1282736"/>
    <lineage>
        <taxon>Bacteria</taxon>
        <taxon>Bacillati</taxon>
        <taxon>Actinomycetota</taxon>
        <taxon>Actinomycetes</taxon>
        <taxon>Micrococcales</taxon>
        <taxon>Microbacteriaceae</taxon>
        <taxon>Amnibacterium</taxon>
    </lineage>
</organism>
<dbReference type="Proteomes" id="UP001500121">
    <property type="component" value="Unassembled WGS sequence"/>
</dbReference>
<evidence type="ECO:0000256" key="7">
    <source>
        <dbReference type="ARBA" id="ARBA00022898"/>
    </source>
</evidence>
<evidence type="ECO:0000256" key="2">
    <source>
        <dbReference type="ARBA" id="ARBA00004948"/>
    </source>
</evidence>
<keyword evidence="8" id="KW-0784">Thiamine biosynthesis</keyword>
<comment type="pathway">
    <text evidence="2">Cofactor biosynthesis; thiamine diphosphate biosynthesis.</text>
</comment>
<dbReference type="Pfam" id="PF09084">
    <property type="entry name" value="NMT1"/>
    <property type="match status" value="1"/>
</dbReference>
<comment type="similarity">
    <text evidence="3">Belongs to the NMT1/THI5 family.</text>
</comment>
<evidence type="ECO:0000256" key="3">
    <source>
        <dbReference type="ARBA" id="ARBA00009406"/>
    </source>
</evidence>
<dbReference type="PANTHER" id="PTHR31528">
    <property type="entry name" value="4-AMINO-5-HYDROXYMETHYL-2-METHYLPYRIMIDINE PHOSPHATE SYNTHASE THI11-RELATED"/>
    <property type="match status" value="1"/>
</dbReference>
<dbReference type="InterPro" id="IPR006311">
    <property type="entry name" value="TAT_signal"/>
</dbReference>
<dbReference type="InterPro" id="IPR015168">
    <property type="entry name" value="SsuA/THI5"/>
</dbReference>
<reference evidence="15" key="1">
    <citation type="journal article" date="2019" name="Int. J. Syst. Evol. Microbiol.">
        <title>The Global Catalogue of Microorganisms (GCM) 10K type strain sequencing project: providing services to taxonomists for standard genome sequencing and annotation.</title>
        <authorList>
            <consortium name="The Broad Institute Genomics Platform"/>
            <consortium name="The Broad Institute Genome Sequencing Center for Infectious Disease"/>
            <person name="Wu L."/>
            <person name="Ma J."/>
        </authorList>
    </citation>
    <scope>NUCLEOTIDE SEQUENCE [LARGE SCALE GENOMIC DNA]</scope>
    <source>
        <strain evidence="15">JCM 19015</strain>
    </source>
</reference>
<dbReference type="Gene3D" id="3.40.190.10">
    <property type="entry name" value="Periplasmic binding protein-like II"/>
    <property type="match status" value="2"/>
</dbReference>
<protein>
    <recommendedName>
        <fullName evidence="10">Thiamine pyrimidine synthase</fullName>
    </recommendedName>
</protein>
<evidence type="ECO:0000313" key="15">
    <source>
        <dbReference type="Proteomes" id="UP001500121"/>
    </source>
</evidence>
<gene>
    <name evidence="14" type="ORF">GCM10025783_18230</name>
</gene>
<comment type="caution">
    <text evidence="14">The sequence shown here is derived from an EMBL/GenBank/DDBJ whole genome shotgun (WGS) entry which is preliminary data.</text>
</comment>